<dbReference type="GO" id="GO:0015288">
    <property type="term" value="F:porin activity"/>
    <property type="evidence" value="ECO:0007669"/>
    <property type="project" value="TreeGrafter"/>
</dbReference>
<dbReference type="GO" id="GO:1990281">
    <property type="term" value="C:efflux pump complex"/>
    <property type="evidence" value="ECO:0007669"/>
    <property type="project" value="TreeGrafter"/>
</dbReference>
<dbReference type="GO" id="GO:0009279">
    <property type="term" value="C:cell outer membrane"/>
    <property type="evidence" value="ECO:0007669"/>
    <property type="project" value="UniProtKB-SubCell"/>
</dbReference>
<comment type="subcellular location">
    <subcellularLocation>
        <location evidence="1">Cell outer membrane</location>
    </subcellularLocation>
</comment>
<keyword evidence="4" id="KW-1134">Transmembrane beta strand</keyword>
<dbReference type="AlphaFoldDB" id="A0A9D2A4J5"/>
<dbReference type="Gene3D" id="1.20.1600.10">
    <property type="entry name" value="Outer membrane efflux proteins (OEP)"/>
    <property type="match status" value="1"/>
</dbReference>
<dbReference type="Pfam" id="PF02321">
    <property type="entry name" value="OEP"/>
    <property type="match status" value="1"/>
</dbReference>
<evidence type="ECO:0000313" key="9">
    <source>
        <dbReference type="EMBL" id="HIZ01291.1"/>
    </source>
</evidence>
<feature type="chain" id="PRO_5038658140" evidence="8">
    <location>
        <begin position="19"/>
        <end position="491"/>
    </location>
</feature>
<accession>A0A9D2A4J5</accession>
<reference evidence="9" key="1">
    <citation type="journal article" date="2021" name="PeerJ">
        <title>Extensive microbial diversity within the chicken gut microbiome revealed by metagenomics and culture.</title>
        <authorList>
            <person name="Gilroy R."/>
            <person name="Ravi A."/>
            <person name="Getino M."/>
            <person name="Pursley I."/>
            <person name="Horton D.L."/>
            <person name="Alikhan N.F."/>
            <person name="Baker D."/>
            <person name="Gharbi K."/>
            <person name="Hall N."/>
            <person name="Watson M."/>
            <person name="Adriaenssens E.M."/>
            <person name="Foster-Nyarko E."/>
            <person name="Jarju S."/>
            <person name="Secka A."/>
            <person name="Antonio M."/>
            <person name="Oren A."/>
            <person name="Chaudhuri R.R."/>
            <person name="La Ragione R."/>
            <person name="Hildebrand F."/>
            <person name="Pallen M.J."/>
        </authorList>
    </citation>
    <scope>NUCLEOTIDE SEQUENCE</scope>
    <source>
        <strain evidence="9">ChiHjej12B11-24981</strain>
    </source>
</reference>
<comment type="caution">
    <text evidence="9">The sequence shown here is derived from an EMBL/GenBank/DDBJ whole genome shotgun (WGS) entry which is preliminary data.</text>
</comment>
<dbReference type="PANTHER" id="PTHR30026:SF20">
    <property type="entry name" value="OUTER MEMBRANE PROTEIN TOLC"/>
    <property type="match status" value="1"/>
</dbReference>
<evidence type="ECO:0000256" key="1">
    <source>
        <dbReference type="ARBA" id="ARBA00004442"/>
    </source>
</evidence>
<dbReference type="SUPFAM" id="SSF56954">
    <property type="entry name" value="Outer membrane efflux proteins (OEP)"/>
    <property type="match status" value="1"/>
</dbReference>
<keyword evidence="7" id="KW-0998">Cell outer membrane</keyword>
<protein>
    <submittedName>
        <fullName evidence="9">TolC family protein</fullName>
    </submittedName>
</protein>
<dbReference type="GO" id="GO:0015562">
    <property type="term" value="F:efflux transmembrane transporter activity"/>
    <property type="evidence" value="ECO:0007669"/>
    <property type="project" value="InterPro"/>
</dbReference>
<evidence type="ECO:0000256" key="2">
    <source>
        <dbReference type="ARBA" id="ARBA00007613"/>
    </source>
</evidence>
<gene>
    <name evidence="9" type="ORF">H9819_03440</name>
</gene>
<dbReference type="PANTHER" id="PTHR30026">
    <property type="entry name" value="OUTER MEMBRANE PROTEIN TOLC"/>
    <property type="match status" value="1"/>
</dbReference>
<evidence type="ECO:0000256" key="5">
    <source>
        <dbReference type="ARBA" id="ARBA00022692"/>
    </source>
</evidence>
<keyword evidence="3" id="KW-0813">Transport</keyword>
<evidence type="ECO:0000256" key="7">
    <source>
        <dbReference type="ARBA" id="ARBA00023237"/>
    </source>
</evidence>
<name>A0A9D2A4J5_9BACE</name>
<organism evidence="9 10">
    <name type="scientific">Candidatus Bacteroides merdipullorum</name>
    <dbReference type="NCBI Taxonomy" id="2838474"/>
    <lineage>
        <taxon>Bacteria</taxon>
        <taxon>Pseudomonadati</taxon>
        <taxon>Bacteroidota</taxon>
        <taxon>Bacteroidia</taxon>
        <taxon>Bacteroidales</taxon>
        <taxon>Bacteroidaceae</taxon>
        <taxon>Bacteroides</taxon>
    </lineage>
</organism>
<keyword evidence="6" id="KW-0472">Membrane</keyword>
<keyword evidence="5" id="KW-0812">Transmembrane</keyword>
<sequence>MKKLILLALLAAPAALLAQPSLTLDLRQTIRLANDSSLEAFRAQNMYLSGYWEYRTYRANRLPSLTLDLTPAQYYRDITRRYDSEQDIDVYRTQQSFYAYGNLSLRQNLDLTGGTFYANTSLGYMRNFGANRYTQYTSVPFQVGYSQDLVGYNPFRWERRIEPLKYEKVKKQYLYNAEQVSEQATTYFFQLAMAQAEYDLAADQLASSDTLYRIGRERFKIAAISRADLLTLELDHVNASNTLQTAASSLRRAMFALASFLDLPKDTRLRLILPGPPRGFTVSVDKALAMARENNPDFLQLRQDVLEAQQEVDRTRQESRFNASINASIGFNQVAEDLGDAYRHPLQQDMVSVTLSIPLVDWGVRKGKYNMARNNLNVVRISSRQQEISVEEEVIMTVSDFNLQQALVQSASRALDLADLAYEQTRQRFIIGQTDINSLTLSLNRRQEAQRNYISALQQYWENYYKIRRLTLFDFTSGFSLSDQFDWGTLN</sequence>
<dbReference type="InterPro" id="IPR051906">
    <property type="entry name" value="TolC-like"/>
</dbReference>
<keyword evidence="8" id="KW-0732">Signal</keyword>
<comment type="similarity">
    <text evidence="2">Belongs to the outer membrane factor (OMF) (TC 1.B.17) family.</text>
</comment>
<dbReference type="Proteomes" id="UP000824023">
    <property type="component" value="Unassembled WGS sequence"/>
</dbReference>
<evidence type="ECO:0000256" key="6">
    <source>
        <dbReference type="ARBA" id="ARBA00023136"/>
    </source>
</evidence>
<evidence type="ECO:0000256" key="3">
    <source>
        <dbReference type="ARBA" id="ARBA00022448"/>
    </source>
</evidence>
<proteinExistence type="inferred from homology"/>
<evidence type="ECO:0000256" key="4">
    <source>
        <dbReference type="ARBA" id="ARBA00022452"/>
    </source>
</evidence>
<evidence type="ECO:0000256" key="8">
    <source>
        <dbReference type="SAM" id="SignalP"/>
    </source>
</evidence>
<feature type="signal peptide" evidence="8">
    <location>
        <begin position="1"/>
        <end position="18"/>
    </location>
</feature>
<evidence type="ECO:0000313" key="10">
    <source>
        <dbReference type="Proteomes" id="UP000824023"/>
    </source>
</evidence>
<dbReference type="InterPro" id="IPR003423">
    <property type="entry name" value="OMP_efflux"/>
</dbReference>
<reference evidence="9" key="2">
    <citation type="submission" date="2021-04" db="EMBL/GenBank/DDBJ databases">
        <authorList>
            <person name="Gilroy R."/>
        </authorList>
    </citation>
    <scope>NUCLEOTIDE SEQUENCE</scope>
    <source>
        <strain evidence="9">ChiHjej12B11-24981</strain>
    </source>
</reference>
<dbReference type="EMBL" id="DXCK01000051">
    <property type="protein sequence ID" value="HIZ01291.1"/>
    <property type="molecule type" value="Genomic_DNA"/>
</dbReference>